<dbReference type="STRING" id="3983.A0A2C9UUB3"/>
<feature type="region of interest" description="Disordered" evidence="1">
    <location>
        <begin position="14"/>
        <end position="36"/>
    </location>
</feature>
<gene>
    <name evidence="2" type="ORF">MANES_12G064200</name>
</gene>
<protein>
    <submittedName>
        <fullName evidence="2">Uncharacterized protein</fullName>
    </submittedName>
</protein>
<dbReference type="InterPro" id="IPR025322">
    <property type="entry name" value="PADRE_dom"/>
</dbReference>
<evidence type="ECO:0000313" key="2">
    <source>
        <dbReference type="EMBL" id="OAY35006.1"/>
    </source>
</evidence>
<organism evidence="2">
    <name type="scientific">Manihot esculenta</name>
    <name type="common">Cassava</name>
    <name type="synonym">Jatropha manihot</name>
    <dbReference type="NCBI Taxonomy" id="3983"/>
    <lineage>
        <taxon>Eukaryota</taxon>
        <taxon>Viridiplantae</taxon>
        <taxon>Streptophyta</taxon>
        <taxon>Embryophyta</taxon>
        <taxon>Tracheophyta</taxon>
        <taxon>Spermatophyta</taxon>
        <taxon>Magnoliopsida</taxon>
        <taxon>eudicotyledons</taxon>
        <taxon>Gunneridae</taxon>
        <taxon>Pentapetalae</taxon>
        <taxon>rosids</taxon>
        <taxon>fabids</taxon>
        <taxon>Malpighiales</taxon>
        <taxon>Euphorbiaceae</taxon>
        <taxon>Crotonoideae</taxon>
        <taxon>Manihoteae</taxon>
        <taxon>Manihot</taxon>
    </lineage>
</organism>
<feature type="region of interest" description="Disordered" evidence="1">
    <location>
        <begin position="147"/>
        <end position="175"/>
    </location>
</feature>
<dbReference type="Pfam" id="PF14009">
    <property type="entry name" value="PADRE"/>
    <property type="match status" value="1"/>
</dbReference>
<accession>A0A2C9UUB3</accession>
<sequence>MLDKLLKVHKLTPFGRNGAQSKPAPTPAAPQEPEDSPSVLKIVHAGGKVECYYMAIPAVKILEKYPSFVLAKPEVFRRPWDSVVRPEKILTPGHRFFLVPLRTVHKLRRRIKKPREDDVSAASSACRKASGIKKHVTFVGVDVKHKASGSCNSEKKGKSRRGNVKNSKSEPVGGRRIVNAIAWRPSLHAITESRRLRD</sequence>
<proteinExistence type="predicted"/>
<dbReference type="PANTHER" id="PTHR33052">
    <property type="entry name" value="DUF4228 DOMAIN PROTEIN-RELATED"/>
    <property type="match status" value="1"/>
</dbReference>
<reference evidence="2" key="1">
    <citation type="submission" date="2016-02" db="EMBL/GenBank/DDBJ databases">
        <title>WGS assembly of Manihot esculenta.</title>
        <authorList>
            <person name="Bredeson J.V."/>
            <person name="Prochnik S.E."/>
            <person name="Lyons J.B."/>
            <person name="Schmutz J."/>
            <person name="Grimwood J."/>
            <person name="Vrebalov J."/>
            <person name="Bart R.S."/>
            <person name="Amuge T."/>
            <person name="Ferguson M.E."/>
            <person name="Green R."/>
            <person name="Putnam N."/>
            <person name="Stites J."/>
            <person name="Rounsley S."/>
            <person name="Rokhsar D.S."/>
        </authorList>
    </citation>
    <scope>NUCLEOTIDE SEQUENCE [LARGE SCALE GENOMIC DNA]</scope>
    <source>
        <tissue evidence="2">Leaf</tissue>
    </source>
</reference>
<dbReference type="AlphaFoldDB" id="A0A2C9UUB3"/>
<name>A0A2C9UUB3_MANES</name>
<dbReference type="EMBL" id="CM004398">
    <property type="protein sequence ID" value="OAY35006.1"/>
    <property type="molecule type" value="Genomic_DNA"/>
</dbReference>
<evidence type="ECO:0000256" key="1">
    <source>
        <dbReference type="SAM" id="MobiDB-lite"/>
    </source>
</evidence>